<dbReference type="Pfam" id="PF10098">
    <property type="entry name" value="DUF2336"/>
    <property type="match status" value="1"/>
</dbReference>
<evidence type="ECO:0000313" key="2">
    <source>
        <dbReference type="Proteomes" id="UP000219439"/>
    </source>
</evidence>
<dbReference type="AlphaFoldDB" id="A0A285NII9"/>
<protein>
    <submittedName>
        <fullName evidence="1">Uncharacterized conserved protein, DUF2336 family</fullName>
    </submittedName>
</protein>
<reference evidence="1 2" key="1">
    <citation type="submission" date="2017-09" db="EMBL/GenBank/DDBJ databases">
        <authorList>
            <person name="Ehlers B."/>
            <person name="Leendertz F.H."/>
        </authorList>
    </citation>
    <scope>NUCLEOTIDE SEQUENCE [LARGE SCALE GENOMIC DNA]</scope>
    <source>
        <strain evidence="1 2">DSM 18289</strain>
    </source>
</reference>
<name>A0A285NII9_9HYPH</name>
<dbReference type="EMBL" id="OBEL01000001">
    <property type="protein sequence ID" value="SNZ09300.1"/>
    <property type="molecule type" value="Genomic_DNA"/>
</dbReference>
<proteinExistence type="predicted"/>
<accession>A0A285NII9</accession>
<dbReference type="RefSeq" id="WP_097153091.1">
    <property type="nucleotide sequence ID" value="NZ_OBEL01000001.1"/>
</dbReference>
<dbReference type="InterPro" id="IPR019285">
    <property type="entry name" value="DUF2336"/>
</dbReference>
<sequence length="358" mass="40413">MYAALKTELVDMKLLDGESGRGKSDELVRHVSSLFALTSEHCTDEQIYTYDVVLQRLADVVDVDGRAFASNKLCMLQNAPYGLMRRFAFDVIRVAGPVLRKSPVLSDQDLLDVSDERGADHMLAISCRKDLSAKVTDLLIHYAHGPVLMQLAANGRAQISQKGMAFLRQMAANDAKMAESLKQRQAQHDQLRLVKNPTSPLAQELNLTEIMRDLEARIPPDKLDLSLDPYLARYKFEASAVRAKDLEKKSRLNETSLLRYAGHDQFADVICGIALMSGISYKIIARMMSSLHWEQVLCLFKVMRFSDRLVSELLCCGPWKLRLSRNQCIAILKQYRQMSVEEAHAKVLLWSQNGIILD</sequence>
<dbReference type="OrthoDB" id="8433768at2"/>
<organism evidence="1 2">
    <name type="scientific">Cohaesibacter gelatinilyticus</name>
    <dbReference type="NCBI Taxonomy" id="372072"/>
    <lineage>
        <taxon>Bacteria</taxon>
        <taxon>Pseudomonadati</taxon>
        <taxon>Pseudomonadota</taxon>
        <taxon>Alphaproteobacteria</taxon>
        <taxon>Hyphomicrobiales</taxon>
        <taxon>Cohaesibacteraceae</taxon>
    </lineage>
</organism>
<dbReference type="Proteomes" id="UP000219439">
    <property type="component" value="Unassembled WGS sequence"/>
</dbReference>
<keyword evidence="2" id="KW-1185">Reference proteome</keyword>
<evidence type="ECO:0000313" key="1">
    <source>
        <dbReference type="EMBL" id="SNZ09300.1"/>
    </source>
</evidence>
<gene>
    <name evidence="1" type="ORF">SAMN06265368_1996</name>
</gene>